<proteinExistence type="predicted"/>
<organism evidence="1 2">
    <name type="scientific">Massilia orientalis</name>
    <dbReference type="NCBI Taxonomy" id="3050128"/>
    <lineage>
        <taxon>Bacteria</taxon>
        <taxon>Pseudomonadati</taxon>
        <taxon>Pseudomonadota</taxon>
        <taxon>Betaproteobacteria</taxon>
        <taxon>Burkholderiales</taxon>
        <taxon>Oxalobacteraceae</taxon>
        <taxon>Telluria group</taxon>
        <taxon>Massilia</taxon>
    </lineage>
</organism>
<accession>A0ACC7M4L7</accession>
<name>A0ACC7M4L7_9BURK</name>
<evidence type="ECO:0000313" key="2">
    <source>
        <dbReference type="Proteomes" id="UP001168096"/>
    </source>
</evidence>
<dbReference type="Proteomes" id="UP001168096">
    <property type="component" value="Unassembled WGS sequence"/>
</dbReference>
<gene>
    <name evidence="1" type="ORF">QPK29_003675</name>
</gene>
<dbReference type="EMBL" id="JASNRB020000002">
    <property type="protein sequence ID" value="MFJ1466797.1"/>
    <property type="molecule type" value="Genomic_DNA"/>
</dbReference>
<reference evidence="1" key="1">
    <citation type="submission" date="2024-11" db="EMBL/GenBank/DDBJ databases">
        <title>Description of Massilia orientalis sp. nov., isolated from rhizosphere soil of Ageratina adenophora.</title>
        <authorList>
            <person name="Wang Y."/>
        </authorList>
    </citation>
    <scope>NUCLEOTIDE SEQUENCE</scope>
    <source>
        <strain evidence="1">YIM B02787</strain>
    </source>
</reference>
<evidence type="ECO:0000313" key="1">
    <source>
        <dbReference type="EMBL" id="MFJ1466797.1"/>
    </source>
</evidence>
<keyword evidence="2" id="KW-1185">Reference proteome</keyword>
<protein>
    <submittedName>
        <fullName evidence="1">TetR/AcrR family transcriptional regulator</fullName>
    </submittedName>
</protein>
<comment type="caution">
    <text evidence="1">The sequence shown here is derived from an EMBL/GenBank/DDBJ whole genome shotgun (WGS) entry which is preliminary data.</text>
</comment>
<sequence length="185" mass="19426">MRYSSNHKAETRQRIIGEASRRFRKDGIEGTGLVPLMKALGLTHGGFYAHFESKDALVQASLEAAVQQTLERWLPSADAAPRAVIDHYLSADHRDEPGEGCPLPTLAAELGLRGQPSATADAMVARMTALLADCRLAPAAGDEGIVALAAMVGALTLARAVSDRGASDAILTAVRGAMQPAEPEA</sequence>